<dbReference type="EMBL" id="FNAJ01000002">
    <property type="protein sequence ID" value="SDD66578.1"/>
    <property type="molecule type" value="Genomic_DNA"/>
</dbReference>
<evidence type="ECO:0000313" key="5">
    <source>
        <dbReference type="Proteomes" id="UP000198717"/>
    </source>
</evidence>
<dbReference type="Proteomes" id="UP000198717">
    <property type="component" value="Unassembled WGS sequence"/>
</dbReference>
<protein>
    <submittedName>
        <fullName evidence="3">Uncharacterized protein</fullName>
    </submittedName>
</protein>
<dbReference type="RefSeq" id="WP_090487591.1">
    <property type="nucleotide sequence ID" value="NZ_BJVY01000050.1"/>
</dbReference>
<evidence type="ECO:0000256" key="2">
    <source>
        <dbReference type="SAM" id="Phobius"/>
    </source>
</evidence>
<sequence length="173" mass="19484">MNGNDRDAGEPSAIERRHEDHRITRGMGDRKQVEETADRIRDELMLTLAELDRRRERALDVRYHARQHRTELMAAGAALLTAVGLGVGYAVYRARNRDEILRRKRRKALTRAWEHPDRVASSAEPRPLGAELGRKLVLIFASTLATAVARNAVMTLVPARRVPASAQGVYKNT</sequence>
<evidence type="ECO:0000313" key="4">
    <source>
        <dbReference type="EMBL" id="SDD66578.1"/>
    </source>
</evidence>
<keyword evidence="5" id="KW-1185">Reference proteome</keyword>
<feature type="transmembrane region" description="Helical" evidence="2">
    <location>
        <begin position="72"/>
        <end position="92"/>
    </location>
</feature>
<keyword evidence="2" id="KW-1133">Transmembrane helix</keyword>
<dbReference type="Proteomes" id="UP000321224">
    <property type="component" value="Unassembled WGS sequence"/>
</dbReference>
<reference evidence="3 6" key="2">
    <citation type="submission" date="2019-07" db="EMBL/GenBank/DDBJ databases">
        <title>Whole genome shotgun sequence of Myxococcus virescens NBRC 100334.</title>
        <authorList>
            <person name="Hosoyama A."/>
            <person name="Uohara A."/>
            <person name="Ohji S."/>
            <person name="Ichikawa N."/>
        </authorList>
    </citation>
    <scope>NUCLEOTIDE SEQUENCE [LARGE SCALE GENOMIC DNA]</scope>
    <source>
        <strain evidence="3 6">NBRC 100334</strain>
    </source>
</reference>
<evidence type="ECO:0000313" key="6">
    <source>
        <dbReference type="Proteomes" id="UP000321224"/>
    </source>
</evidence>
<proteinExistence type="predicted"/>
<evidence type="ECO:0000256" key="1">
    <source>
        <dbReference type="SAM" id="MobiDB-lite"/>
    </source>
</evidence>
<feature type="region of interest" description="Disordered" evidence="1">
    <location>
        <begin position="1"/>
        <end position="34"/>
    </location>
</feature>
<dbReference type="AlphaFoldDB" id="A0A511HPZ6"/>
<keyword evidence="2" id="KW-0812">Transmembrane</keyword>
<evidence type="ECO:0000313" key="3">
    <source>
        <dbReference type="EMBL" id="GEL74549.1"/>
    </source>
</evidence>
<keyword evidence="2" id="KW-0472">Membrane</keyword>
<organism evidence="3 6">
    <name type="scientific">Myxococcus virescens</name>
    <dbReference type="NCBI Taxonomy" id="83456"/>
    <lineage>
        <taxon>Bacteria</taxon>
        <taxon>Pseudomonadati</taxon>
        <taxon>Myxococcota</taxon>
        <taxon>Myxococcia</taxon>
        <taxon>Myxococcales</taxon>
        <taxon>Cystobacterineae</taxon>
        <taxon>Myxococcaceae</taxon>
        <taxon>Myxococcus</taxon>
    </lineage>
</organism>
<name>A0A511HPZ6_9BACT</name>
<accession>A0A511HPZ6</accession>
<reference evidence="4 5" key="1">
    <citation type="submission" date="2016-10" db="EMBL/GenBank/DDBJ databases">
        <authorList>
            <person name="Varghese N."/>
            <person name="Submissions S."/>
        </authorList>
    </citation>
    <scope>NUCLEOTIDE SEQUENCE [LARGE SCALE GENOMIC DNA]</scope>
    <source>
        <strain evidence="4 5">DSM 2260</strain>
    </source>
</reference>
<dbReference type="EMBL" id="BJVY01000050">
    <property type="protein sequence ID" value="GEL74549.1"/>
    <property type="molecule type" value="Genomic_DNA"/>
</dbReference>
<gene>
    <name evidence="3" type="ORF">MVI01_63330</name>
    <name evidence="4" type="ORF">SAMN04488504_102190</name>
</gene>
<comment type="caution">
    <text evidence="3">The sequence shown here is derived from an EMBL/GenBank/DDBJ whole genome shotgun (WGS) entry which is preliminary data.</text>
</comment>